<protein>
    <submittedName>
        <fullName evidence="1">Uncharacterized protein</fullName>
    </submittedName>
</protein>
<dbReference type="AlphaFoldDB" id="A0A4U5MQR8"/>
<keyword evidence="2" id="KW-1185">Reference proteome</keyword>
<dbReference type="EMBL" id="AZBU02000006">
    <property type="protein sequence ID" value="TKR71996.1"/>
    <property type="molecule type" value="Genomic_DNA"/>
</dbReference>
<reference evidence="1 2" key="2">
    <citation type="journal article" date="2019" name="G3 (Bethesda)">
        <title>Hybrid Assembly of the Genome of the Entomopathogenic Nematode Steinernema carpocapsae Identifies the X-Chromosome.</title>
        <authorList>
            <person name="Serra L."/>
            <person name="Macchietto M."/>
            <person name="Macias-Munoz A."/>
            <person name="McGill C.J."/>
            <person name="Rodriguez I.M."/>
            <person name="Rodriguez B."/>
            <person name="Murad R."/>
            <person name="Mortazavi A."/>
        </authorList>
    </citation>
    <scope>NUCLEOTIDE SEQUENCE [LARGE SCALE GENOMIC DNA]</scope>
    <source>
        <strain evidence="1 2">ALL</strain>
    </source>
</reference>
<accession>A0A4U5MQR8</accession>
<reference evidence="1 2" key="1">
    <citation type="journal article" date="2015" name="Genome Biol.">
        <title>Comparative genomics of Steinernema reveals deeply conserved gene regulatory networks.</title>
        <authorList>
            <person name="Dillman A.R."/>
            <person name="Macchietto M."/>
            <person name="Porter C.F."/>
            <person name="Rogers A."/>
            <person name="Williams B."/>
            <person name="Antoshechkin I."/>
            <person name="Lee M.M."/>
            <person name="Goodwin Z."/>
            <person name="Lu X."/>
            <person name="Lewis E.E."/>
            <person name="Goodrich-Blair H."/>
            <person name="Stock S.P."/>
            <person name="Adams B.J."/>
            <person name="Sternberg P.W."/>
            <person name="Mortazavi A."/>
        </authorList>
    </citation>
    <scope>NUCLEOTIDE SEQUENCE [LARGE SCALE GENOMIC DNA]</scope>
    <source>
        <strain evidence="1 2">ALL</strain>
    </source>
</reference>
<gene>
    <name evidence="1" type="ORF">L596_019522</name>
</gene>
<name>A0A4U5MQR8_STECR</name>
<proteinExistence type="predicted"/>
<sequence>MHFSLFSVIRKICGVKTIRERVNSFQSIEGFKHRLRKVLANISLAAKDKQSISEIQPGYGRVQTSLHPTSCIQLFLLSSTVIGCLWSVDKGPVAFMS</sequence>
<organism evidence="1 2">
    <name type="scientific">Steinernema carpocapsae</name>
    <name type="common">Entomopathogenic nematode</name>
    <dbReference type="NCBI Taxonomy" id="34508"/>
    <lineage>
        <taxon>Eukaryota</taxon>
        <taxon>Metazoa</taxon>
        <taxon>Ecdysozoa</taxon>
        <taxon>Nematoda</taxon>
        <taxon>Chromadorea</taxon>
        <taxon>Rhabditida</taxon>
        <taxon>Tylenchina</taxon>
        <taxon>Panagrolaimomorpha</taxon>
        <taxon>Strongyloidoidea</taxon>
        <taxon>Steinernematidae</taxon>
        <taxon>Steinernema</taxon>
    </lineage>
</organism>
<comment type="caution">
    <text evidence="1">The sequence shown here is derived from an EMBL/GenBank/DDBJ whole genome shotgun (WGS) entry which is preliminary data.</text>
</comment>
<evidence type="ECO:0000313" key="1">
    <source>
        <dbReference type="EMBL" id="TKR71996.1"/>
    </source>
</evidence>
<evidence type="ECO:0000313" key="2">
    <source>
        <dbReference type="Proteomes" id="UP000298663"/>
    </source>
</evidence>
<dbReference type="Proteomes" id="UP000298663">
    <property type="component" value="Unassembled WGS sequence"/>
</dbReference>